<feature type="transmembrane region" description="Helical" evidence="1">
    <location>
        <begin position="79"/>
        <end position="104"/>
    </location>
</feature>
<comment type="caution">
    <text evidence="2">The sequence shown here is derived from an EMBL/GenBank/DDBJ whole genome shotgun (WGS) entry which is preliminary data.</text>
</comment>
<keyword evidence="1" id="KW-0472">Membrane</keyword>
<accession>A0ABR4CHG2</accession>
<proteinExistence type="predicted"/>
<sequence>MGPDQLKARLDRLDTTMESFNRVIPVPAVTKDATDLLDDAKLLLKKIEVLEANSKAQKRLLGPDTYGICIRQLETETSYAALVVTILRGGIVWVVTIVCLIRVLHREQNLSIERRIVEGKPVSKGEKAVFEKAAEQVRKEAVEAQLRKEIK</sequence>
<evidence type="ECO:0000313" key="2">
    <source>
        <dbReference type="EMBL" id="KAL2069132.1"/>
    </source>
</evidence>
<evidence type="ECO:0000256" key="1">
    <source>
        <dbReference type="SAM" id="Phobius"/>
    </source>
</evidence>
<keyword evidence="1" id="KW-0812">Transmembrane</keyword>
<dbReference type="Proteomes" id="UP001595075">
    <property type="component" value="Unassembled WGS sequence"/>
</dbReference>
<gene>
    <name evidence="2" type="ORF">VTL71DRAFT_15470</name>
</gene>
<organism evidence="2 3">
    <name type="scientific">Oculimacula yallundae</name>
    <dbReference type="NCBI Taxonomy" id="86028"/>
    <lineage>
        <taxon>Eukaryota</taxon>
        <taxon>Fungi</taxon>
        <taxon>Dikarya</taxon>
        <taxon>Ascomycota</taxon>
        <taxon>Pezizomycotina</taxon>
        <taxon>Leotiomycetes</taxon>
        <taxon>Helotiales</taxon>
        <taxon>Ploettnerulaceae</taxon>
        <taxon>Oculimacula</taxon>
    </lineage>
</organism>
<evidence type="ECO:0000313" key="3">
    <source>
        <dbReference type="Proteomes" id="UP001595075"/>
    </source>
</evidence>
<name>A0ABR4CHG2_9HELO</name>
<protein>
    <submittedName>
        <fullName evidence="2">Uncharacterized protein</fullName>
    </submittedName>
</protein>
<reference evidence="2 3" key="1">
    <citation type="journal article" date="2024" name="Commun. Biol.">
        <title>Comparative genomic analysis of thermophilic fungi reveals convergent evolutionary adaptations and gene losses.</title>
        <authorList>
            <person name="Steindorff A.S."/>
            <person name="Aguilar-Pontes M.V."/>
            <person name="Robinson A.J."/>
            <person name="Andreopoulos B."/>
            <person name="LaButti K."/>
            <person name="Kuo A."/>
            <person name="Mondo S."/>
            <person name="Riley R."/>
            <person name="Otillar R."/>
            <person name="Haridas S."/>
            <person name="Lipzen A."/>
            <person name="Grimwood J."/>
            <person name="Schmutz J."/>
            <person name="Clum A."/>
            <person name="Reid I.D."/>
            <person name="Moisan M.C."/>
            <person name="Butler G."/>
            <person name="Nguyen T.T.M."/>
            <person name="Dewar K."/>
            <person name="Conant G."/>
            <person name="Drula E."/>
            <person name="Henrissat B."/>
            <person name="Hansel C."/>
            <person name="Singer S."/>
            <person name="Hutchinson M.I."/>
            <person name="de Vries R.P."/>
            <person name="Natvig D.O."/>
            <person name="Powell A.J."/>
            <person name="Tsang A."/>
            <person name="Grigoriev I.V."/>
        </authorList>
    </citation>
    <scope>NUCLEOTIDE SEQUENCE [LARGE SCALE GENOMIC DNA]</scope>
    <source>
        <strain evidence="2 3">CBS 494.80</strain>
    </source>
</reference>
<keyword evidence="1" id="KW-1133">Transmembrane helix</keyword>
<dbReference type="EMBL" id="JAZHXI010000008">
    <property type="protein sequence ID" value="KAL2069132.1"/>
    <property type="molecule type" value="Genomic_DNA"/>
</dbReference>
<keyword evidence="3" id="KW-1185">Reference proteome</keyword>